<dbReference type="NCBIfam" id="TIGR03476">
    <property type="entry name" value="HpnL"/>
    <property type="match status" value="1"/>
</dbReference>
<keyword evidence="8" id="KW-1185">Reference proteome</keyword>
<accession>A0ABW4I5S4</accession>
<evidence type="ECO:0000256" key="5">
    <source>
        <dbReference type="ARBA" id="ARBA00023136"/>
    </source>
</evidence>
<feature type="transmembrane region" description="Helical" evidence="6">
    <location>
        <begin position="80"/>
        <end position="102"/>
    </location>
</feature>
<name>A0ABW4I5S4_9SPHN</name>
<evidence type="ECO:0000256" key="6">
    <source>
        <dbReference type="SAM" id="Phobius"/>
    </source>
</evidence>
<comment type="caution">
    <text evidence="7">The sequence shown here is derived from an EMBL/GenBank/DDBJ whole genome shotgun (WGS) entry which is preliminary data.</text>
</comment>
<dbReference type="Pfam" id="PF03706">
    <property type="entry name" value="LPG_synthase_TM"/>
    <property type="match status" value="1"/>
</dbReference>
<feature type="transmembrane region" description="Helical" evidence="6">
    <location>
        <begin position="208"/>
        <end position="230"/>
    </location>
</feature>
<dbReference type="InterPro" id="IPR022791">
    <property type="entry name" value="L-PG_synthase/AglD"/>
</dbReference>
<evidence type="ECO:0000256" key="1">
    <source>
        <dbReference type="ARBA" id="ARBA00004651"/>
    </source>
</evidence>
<proteinExistence type="predicted"/>
<keyword evidence="2" id="KW-1003">Cell membrane</keyword>
<feature type="transmembrane region" description="Helical" evidence="6">
    <location>
        <begin position="269"/>
        <end position="290"/>
    </location>
</feature>
<feature type="transmembrane region" description="Helical" evidence="6">
    <location>
        <begin position="147"/>
        <end position="167"/>
    </location>
</feature>
<gene>
    <name evidence="7" type="ORF">ACFSCW_11885</name>
</gene>
<evidence type="ECO:0000313" key="8">
    <source>
        <dbReference type="Proteomes" id="UP001597115"/>
    </source>
</evidence>
<sequence length="323" mass="33450">MGVLLATVVGLFVAIWTVGATGWGEIVSVAARMGLGGLALVCLYSLGVFAVLGAAWAAAAGEPAARVGVFAWGRLVREAASDLLPFSQIGGIVVSIQTLIALGVPRARANASFLVDLTTEMASQLLFTLFGLALMASILMGDEAAMLRPVILGGTGAMIAFILLAFFGQRALLSLTRKLATRFLPGSAAAMVEIERELGTLYGRHGGVALAFLLNLAAWTMSGALAWLILTLVGVPISFWTALSLESLIFTLRSIAFAIPGGIGVQEAAYALIGPLFGLSPEAALALALAKRARDLALALPTLVVWQAIEARALVRPVTPPAS</sequence>
<protein>
    <submittedName>
        <fullName evidence="7">Lysylphosphatidylglycerol synthase domain-containing protein</fullName>
    </submittedName>
</protein>
<evidence type="ECO:0000313" key="7">
    <source>
        <dbReference type="EMBL" id="MFD1612500.1"/>
    </source>
</evidence>
<feature type="transmembrane region" description="Helical" evidence="6">
    <location>
        <begin position="36"/>
        <end position="59"/>
    </location>
</feature>
<evidence type="ECO:0000256" key="4">
    <source>
        <dbReference type="ARBA" id="ARBA00022989"/>
    </source>
</evidence>
<evidence type="ECO:0000256" key="2">
    <source>
        <dbReference type="ARBA" id="ARBA00022475"/>
    </source>
</evidence>
<comment type="subcellular location">
    <subcellularLocation>
        <location evidence="1">Cell membrane</location>
        <topology evidence="1">Multi-pass membrane protein</topology>
    </subcellularLocation>
</comment>
<reference evidence="8" key="1">
    <citation type="journal article" date="2019" name="Int. J. Syst. Evol. Microbiol.">
        <title>The Global Catalogue of Microorganisms (GCM) 10K type strain sequencing project: providing services to taxonomists for standard genome sequencing and annotation.</title>
        <authorList>
            <consortium name="The Broad Institute Genomics Platform"/>
            <consortium name="The Broad Institute Genome Sequencing Center for Infectious Disease"/>
            <person name="Wu L."/>
            <person name="Ma J."/>
        </authorList>
    </citation>
    <scope>NUCLEOTIDE SEQUENCE [LARGE SCALE GENOMIC DNA]</scope>
    <source>
        <strain evidence="8">CGMCC 1.16275</strain>
    </source>
</reference>
<dbReference type="EMBL" id="JBHUDY010000001">
    <property type="protein sequence ID" value="MFD1612500.1"/>
    <property type="molecule type" value="Genomic_DNA"/>
</dbReference>
<dbReference type="RefSeq" id="WP_380889432.1">
    <property type="nucleotide sequence ID" value="NZ_JBHUDY010000001.1"/>
</dbReference>
<keyword evidence="3 6" id="KW-0812">Transmembrane</keyword>
<keyword evidence="4 6" id="KW-1133">Transmembrane helix</keyword>
<keyword evidence="5 6" id="KW-0472">Membrane</keyword>
<feature type="transmembrane region" description="Helical" evidence="6">
    <location>
        <begin position="122"/>
        <end position="140"/>
    </location>
</feature>
<dbReference type="Proteomes" id="UP001597115">
    <property type="component" value="Unassembled WGS sequence"/>
</dbReference>
<evidence type="ECO:0000256" key="3">
    <source>
        <dbReference type="ARBA" id="ARBA00022692"/>
    </source>
</evidence>
<organism evidence="7 8">
    <name type="scientific">Sphingomonas tabacisoli</name>
    <dbReference type="NCBI Taxonomy" id="2249466"/>
    <lineage>
        <taxon>Bacteria</taxon>
        <taxon>Pseudomonadati</taxon>
        <taxon>Pseudomonadota</taxon>
        <taxon>Alphaproteobacteria</taxon>
        <taxon>Sphingomonadales</taxon>
        <taxon>Sphingomonadaceae</taxon>
        <taxon>Sphingomonas</taxon>
    </lineage>
</organism>